<dbReference type="EMBL" id="BGPR01011099">
    <property type="protein sequence ID" value="GBN49581.1"/>
    <property type="molecule type" value="Genomic_DNA"/>
</dbReference>
<keyword evidence="2" id="KW-1185">Reference proteome</keyword>
<feature type="non-terminal residue" evidence="1">
    <location>
        <position position="1"/>
    </location>
</feature>
<reference evidence="1 2" key="1">
    <citation type="journal article" date="2019" name="Sci. Rep.">
        <title>Orb-weaving spider Araneus ventricosus genome elucidates the spidroin gene catalogue.</title>
        <authorList>
            <person name="Kono N."/>
            <person name="Nakamura H."/>
            <person name="Ohtoshi R."/>
            <person name="Moran D.A.P."/>
            <person name="Shinohara A."/>
            <person name="Yoshida Y."/>
            <person name="Fujiwara M."/>
            <person name="Mori M."/>
            <person name="Tomita M."/>
            <person name="Arakawa K."/>
        </authorList>
    </citation>
    <scope>NUCLEOTIDE SEQUENCE [LARGE SCALE GENOMIC DNA]</scope>
</reference>
<accession>A0A4Y2PEE1</accession>
<dbReference type="AlphaFoldDB" id="A0A4Y2PEE1"/>
<evidence type="ECO:0000313" key="1">
    <source>
        <dbReference type="EMBL" id="GBN49581.1"/>
    </source>
</evidence>
<gene>
    <name evidence="1" type="ORF">AVEN_4449_1</name>
</gene>
<comment type="caution">
    <text evidence="1">The sequence shown here is derived from an EMBL/GenBank/DDBJ whole genome shotgun (WGS) entry which is preliminary data.</text>
</comment>
<evidence type="ECO:0000313" key="2">
    <source>
        <dbReference type="Proteomes" id="UP000499080"/>
    </source>
</evidence>
<sequence>YVEVKKTKNSAMRCIVLVPLVILKKNTFESGKCGIDRLSKDAAEYRQDLNPAQAEATREADLLP</sequence>
<dbReference type="Proteomes" id="UP000499080">
    <property type="component" value="Unassembled WGS sequence"/>
</dbReference>
<protein>
    <submittedName>
        <fullName evidence="1">Uncharacterized protein</fullName>
    </submittedName>
</protein>
<name>A0A4Y2PEE1_ARAVE</name>
<proteinExistence type="predicted"/>
<organism evidence="1 2">
    <name type="scientific">Araneus ventricosus</name>
    <name type="common">Orbweaver spider</name>
    <name type="synonym">Epeira ventricosa</name>
    <dbReference type="NCBI Taxonomy" id="182803"/>
    <lineage>
        <taxon>Eukaryota</taxon>
        <taxon>Metazoa</taxon>
        <taxon>Ecdysozoa</taxon>
        <taxon>Arthropoda</taxon>
        <taxon>Chelicerata</taxon>
        <taxon>Arachnida</taxon>
        <taxon>Araneae</taxon>
        <taxon>Araneomorphae</taxon>
        <taxon>Entelegynae</taxon>
        <taxon>Araneoidea</taxon>
        <taxon>Araneidae</taxon>
        <taxon>Araneus</taxon>
    </lineage>
</organism>